<organism evidence="1 2">
    <name type="scientific">Actinomadura napierensis</name>
    <dbReference type="NCBI Taxonomy" id="267854"/>
    <lineage>
        <taxon>Bacteria</taxon>
        <taxon>Bacillati</taxon>
        <taxon>Actinomycetota</taxon>
        <taxon>Actinomycetes</taxon>
        <taxon>Streptosporangiales</taxon>
        <taxon>Thermomonosporaceae</taxon>
        <taxon>Actinomadura</taxon>
    </lineage>
</organism>
<dbReference type="Pfam" id="PF04673">
    <property type="entry name" value="Cyclase_polyket"/>
    <property type="match status" value="1"/>
</dbReference>
<dbReference type="Gene3D" id="3.30.70.1090">
    <property type="entry name" value="Dimeric alpha+beta barrel"/>
    <property type="match status" value="1"/>
</dbReference>
<protein>
    <submittedName>
        <fullName evidence="1">TcmI family type II polyketide cyclase</fullName>
    </submittedName>
</protein>
<keyword evidence="2" id="KW-1185">Reference proteome</keyword>
<dbReference type="SUPFAM" id="SSF54909">
    <property type="entry name" value="Dimeric alpha+beta barrel"/>
    <property type="match status" value="1"/>
</dbReference>
<dbReference type="Proteomes" id="UP001501020">
    <property type="component" value="Unassembled WGS sequence"/>
</dbReference>
<dbReference type="InterPro" id="IPR006765">
    <property type="entry name" value="Polyketide_synth_cyclase"/>
</dbReference>
<dbReference type="InterPro" id="IPR011008">
    <property type="entry name" value="Dimeric_a/b-barrel"/>
</dbReference>
<name>A0ABP5LMF1_9ACTN</name>
<dbReference type="EMBL" id="BAAAMR010000053">
    <property type="protein sequence ID" value="GAA2150050.1"/>
    <property type="molecule type" value="Genomic_DNA"/>
</dbReference>
<comment type="caution">
    <text evidence="1">The sequence shown here is derived from an EMBL/GenBank/DDBJ whole genome shotgun (WGS) entry which is preliminary data.</text>
</comment>
<proteinExistence type="predicted"/>
<accession>A0ABP5LMF1</accession>
<evidence type="ECO:0000313" key="1">
    <source>
        <dbReference type="EMBL" id="GAA2150050.1"/>
    </source>
</evidence>
<reference evidence="2" key="1">
    <citation type="journal article" date="2019" name="Int. J. Syst. Evol. Microbiol.">
        <title>The Global Catalogue of Microorganisms (GCM) 10K type strain sequencing project: providing services to taxonomists for standard genome sequencing and annotation.</title>
        <authorList>
            <consortium name="The Broad Institute Genomics Platform"/>
            <consortium name="The Broad Institute Genome Sequencing Center for Infectious Disease"/>
            <person name="Wu L."/>
            <person name="Ma J."/>
        </authorList>
    </citation>
    <scope>NUCLEOTIDE SEQUENCE [LARGE SCALE GENOMIC DNA]</scope>
    <source>
        <strain evidence="2">JCM 13850</strain>
    </source>
</reference>
<evidence type="ECO:0000313" key="2">
    <source>
        <dbReference type="Proteomes" id="UP001501020"/>
    </source>
</evidence>
<dbReference type="InterPro" id="IPR038474">
    <property type="entry name" value="Polyketide_synth_cyclase_sf"/>
</dbReference>
<sequence length="102" mass="11935">MIVAKIRHGAERDVARVFADSDAGPLPRDAGVLERSLYVLNDLYVHVVDFEREIDESMESLRGRPEFRDIGRRLEPYIAAYDPETWRSPKDAMARRFYHWQA</sequence>
<gene>
    <name evidence="1" type="ORF">GCM10009727_54080</name>
</gene>